<evidence type="ECO:0000256" key="9">
    <source>
        <dbReference type="ARBA" id="ARBA00023136"/>
    </source>
</evidence>
<dbReference type="AlphaFoldDB" id="A0AAV2SD71"/>
<reference evidence="11 12" key="1">
    <citation type="submission" date="2024-05" db="EMBL/GenBank/DDBJ databases">
        <authorList>
            <person name="Wallberg A."/>
        </authorList>
    </citation>
    <scope>NUCLEOTIDE SEQUENCE [LARGE SCALE GENOMIC DNA]</scope>
</reference>
<evidence type="ECO:0000313" key="12">
    <source>
        <dbReference type="Proteomes" id="UP001497623"/>
    </source>
</evidence>
<dbReference type="PANTHER" id="PTHR11214:SF235">
    <property type="entry name" value="HEXOSYLTRANSFERASE"/>
    <property type="match status" value="1"/>
</dbReference>
<evidence type="ECO:0000256" key="8">
    <source>
        <dbReference type="ARBA" id="ARBA00023034"/>
    </source>
</evidence>
<proteinExistence type="inferred from homology"/>
<feature type="non-terminal residue" evidence="11">
    <location>
        <position position="120"/>
    </location>
</feature>
<dbReference type="GO" id="GO:0006493">
    <property type="term" value="P:protein O-linked glycosylation"/>
    <property type="evidence" value="ECO:0007669"/>
    <property type="project" value="TreeGrafter"/>
</dbReference>
<keyword evidence="8 10" id="KW-0333">Golgi apparatus</keyword>
<keyword evidence="4" id="KW-0808">Transferase</keyword>
<evidence type="ECO:0000256" key="10">
    <source>
        <dbReference type="RuleBase" id="RU363063"/>
    </source>
</evidence>
<dbReference type="EMBL" id="CAXKWB010057919">
    <property type="protein sequence ID" value="CAL4180016.1"/>
    <property type="molecule type" value="Genomic_DNA"/>
</dbReference>
<accession>A0AAV2SD71</accession>
<evidence type="ECO:0000256" key="6">
    <source>
        <dbReference type="ARBA" id="ARBA00022968"/>
    </source>
</evidence>
<dbReference type="InterPro" id="IPR002659">
    <property type="entry name" value="Glyco_trans_31"/>
</dbReference>
<comment type="subcellular location">
    <subcellularLocation>
        <location evidence="1 10">Golgi apparatus membrane</location>
        <topology evidence="1 10">Single-pass type II membrane protein</topology>
    </subcellularLocation>
</comment>
<evidence type="ECO:0000256" key="1">
    <source>
        <dbReference type="ARBA" id="ARBA00004323"/>
    </source>
</evidence>
<keyword evidence="6" id="KW-0735">Signal-anchor</keyword>
<dbReference type="Proteomes" id="UP001497623">
    <property type="component" value="Unassembled WGS sequence"/>
</dbReference>
<protein>
    <recommendedName>
        <fullName evidence="10">Hexosyltransferase</fullName>
        <ecNumber evidence="10">2.4.1.-</ecNumber>
    </recommendedName>
</protein>
<dbReference type="PANTHER" id="PTHR11214">
    <property type="entry name" value="BETA-1,3-N-ACETYLGLUCOSAMINYLTRANSFERASE"/>
    <property type="match status" value="1"/>
</dbReference>
<keyword evidence="12" id="KW-1185">Reference proteome</keyword>
<gene>
    <name evidence="11" type="ORF">MNOR_LOCUS35258</name>
</gene>
<evidence type="ECO:0000256" key="7">
    <source>
        <dbReference type="ARBA" id="ARBA00022989"/>
    </source>
</evidence>
<evidence type="ECO:0000256" key="2">
    <source>
        <dbReference type="ARBA" id="ARBA00008661"/>
    </source>
</evidence>
<dbReference type="Pfam" id="PF01762">
    <property type="entry name" value="Galactosyl_T"/>
    <property type="match status" value="1"/>
</dbReference>
<dbReference type="GO" id="GO:0016758">
    <property type="term" value="F:hexosyltransferase activity"/>
    <property type="evidence" value="ECO:0007669"/>
    <property type="project" value="InterPro"/>
</dbReference>
<evidence type="ECO:0000313" key="11">
    <source>
        <dbReference type="EMBL" id="CAL4180016.1"/>
    </source>
</evidence>
<dbReference type="Gene3D" id="3.90.550.50">
    <property type="match status" value="1"/>
</dbReference>
<name>A0AAV2SD71_MEGNR</name>
<comment type="caution">
    <text evidence="11">The sequence shown here is derived from an EMBL/GenBank/DDBJ whole genome shotgun (WGS) entry which is preliminary data.</text>
</comment>
<dbReference type="GO" id="GO:0000139">
    <property type="term" value="C:Golgi membrane"/>
    <property type="evidence" value="ECO:0007669"/>
    <property type="project" value="UniProtKB-SubCell"/>
</dbReference>
<keyword evidence="9" id="KW-0472">Membrane</keyword>
<evidence type="ECO:0000256" key="5">
    <source>
        <dbReference type="ARBA" id="ARBA00022692"/>
    </source>
</evidence>
<organism evidence="11 12">
    <name type="scientific">Meganyctiphanes norvegica</name>
    <name type="common">Northern krill</name>
    <name type="synonym">Thysanopoda norvegica</name>
    <dbReference type="NCBI Taxonomy" id="48144"/>
    <lineage>
        <taxon>Eukaryota</taxon>
        <taxon>Metazoa</taxon>
        <taxon>Ecdysozoa</taxon>
        <taxon>Arthropoda</taxon>
        <taxon>Crustacea</taxon>
        <taxon>Multicrustacea</taxon>
        <taxon>Malacostraca</taxon>
        <taxon>Eumalacostraca</taxon>
        <taxon>Eucarida</taxon>
        <taxon>Euphausiacea</taxon>
        <taxon>Euphausiidae</taxon>
        <taxon>Meganyctiphanes</taxon>
    </lineage>
</organism>
<feature type="non-terminal residue" evidence="11">
    <location>
        <position position="1"/>
    </location>
</feature>
<dbReference type="EC" id="2.4.1.-" evidence="10"/>
<keyword evidence="7" id="KW-1133">Transmembrane helix</keyword>
<sequence length="120" mass="14028">RVVFVLGQALDNTTKEQIIIEQHQYNDILQYSAIDSYRNLTYKALAGLRWVDDYCPDAPWVAKIDDDIQVNPFNLLKYLTSRLKEESTQYSLPGGIPRLLHGRLMSWGRPWRRGKYVVSR</sequence>
<evidence type="ECO:0000256" key="4">
    <source>
        <dbReference type="ARBA" id="ARBA00022679"/>
    </source>
</evidence>
<keyword evidence="3 10" id="KW-0328">Glycosyltransferase</keyword>
<keyword evidence="5" id="KW-0812">Transmembrane</keyword>
<evidence type="ECO:0000256" key="3">
    <source>
        <dbReference type="ARBA" id="ARBA00022676"/>
    </source>
</evidence>
<comment type="similarity">
    <text evidence="2 10">Belongs to the glycosyltransferase 31 family.</text>
</comment>